<evidence type="ECO:0000313" key="1">
    <source>
        <dbReference type="EMBL" id="CAH0724777.1"/>
    </source>
</evidence>
<gene>
    <name evidence="1" type="ORF">BINO364_LOCUS10442</name>
</gene>
<proteinExistence type="predicted"/>
<protein>
    <submittedName>
        <fullName evidence="1">Uncharacterized protein</fullName>
    </submittedName>
</protein>
<accession>A0A8J9URU0</accession>
<keyword evidence="2" id="KW-1185">Reference proteome</keyword>
<reference evidence="1" key="1">
    <citation type="submission" date="2021-12" db="EMBL/GenBank/DDBJ databases">
        <authorList>
            <person name="Martin H S."/>
        </authorList>
    </citation>
    <scope>NUCLEOTIDE SEQUENCE</scope>
</reference>
<feature type="non-terminal residue" evidence="1">
    <location>
        <position position="82"/>
    </location>
</feature>
<dbReference type="Proteomes" id="UP000838878">
    <property type="component" value="Chromosome 4"/>
</dbReference>
<sequence length="82" mass="9113">MSLTAESGLFSAVCESTRGSERPSAILFFRAALAWCRRLIAYVLAGRSYPSYYSIERLSPAPTRPILVYPKLPSSDIALDRK</sequence>
<name>A0A8J9URU0_9NEOP</name>
<organism evidence="1 2">
    <name type="scientific">Brenthis ino</name>
    <name type="common">lesser marbled fritillary</name>
    <dbReference type="NCBI Taxonomy" id="405034"/>
    <lineage>
        <taxon>Eukaryota</taxon>
        <taxon>Metazoa</taxon>
        <taxon>Ecdysozoa</taxon>
        <taxon>Arthropoda</taxon>
        <taxon>Hexapoda</taxon>
        <taxon>Insecta</taxon>
        <taxon>Pterygota</taxon>
        <taxon>Neoptera</taxon>
        <taxon>Endopterygota</taxon>
        <taxon>Lepidoptera</taxon>
        <taxon>Glossata</taxon>
        <taxon>Ditrysia</taxon>
        <taxon>Papilionoidea</taxon>
        <taxon>Nymphalidae</taxon>
        <taxon>Heliconiinae</taxon>
        <taxon>Argynnini</taxon>
        <taxon>Brenthis</taxon>
    </lineage>
</organism>
<dbReference type="AlphaFoldDB" id="A0A8J9URU0"/>
<evidence type="ECO:0000313" key="2">
    <source>
        <dbReference type="Proteomes" id="UP000838878"/>
    </source>
</evidence>
<dbReference type="EMBL" id="OV170224">
    <property type="protein sequence ID" value="CAH0724777.1"/>
    <property type="molecule type" value="Genomic_DNA"/>
</dbReference>